<feature type="signal peptide" evidence="10">
    <location>
        <begin position="1"/>
        <end position="19"/>
    </location>
</feature>
<dbReference type="Gene3D" id="2.40.10.10">
    <property type="entry name" value="Trypsin-like serine proteases"/>
    <property type="match status" value="1"/>
</dbReference>
<evidence type="ECO:0000256" key="8">
    <source>
        <dbReference type="ARBA" id="ARBA00023157"/>
    </source>
</evidence>
<evidence type="ECO:0000256" key="5">
    <source>
        <dbReference type="ARBA" id="ARBA00022801"/>
    </source>
</evidence>
<evidence type="ECO:0000256" key="3">
    <source>
        <dbReference type="ARBA" id="ARBA00022525"/>
    </source>
</evidence>
<dbReference type="InterPro" id="IPR043504">
    <property type="entry name" value="Peptidase_S1_PA_chymotrypsin"/>
</dbReference>
<keyword evidence="10" id="KW-0732">Signal</keyword>
<dbReference type="Pfam" id="PF00089">
    <property type="entry name" value="Trypsin"/>
    <property type="match status" value="1"/>
</dbReference>
<dbReference type="FunFam" id="2.40.10.10:FF:000047">
    <property type="entry name" value="Trypsin eta"/>
    <property type="match status" value="1"/>
</dbReference>
<dbReference type="CDD" id="cd00190">
    <property type="entry name" value="Tryp_SPc"/>
    <property type="match status" value="1"/>
</dbReference>
<dbReference type="GO" id="GO:0005576">
    <property type="term" value="C:extracellular region"/>
    <property type="evidence" value="ECO:0007669"/>
    <property type="project" value="UniProtKB-SubCell"/>
</dbReference>
<comment type="similarity">
    <text evidence="2">Belongs to the peptidase S1 family.</text>
</comment>
<sequence>MHFGLVLLISLLAFGHTLPLEESVEGYLEGSRIVGGQPVDITSYGYQISLRKRSIFSPQSAYRHICGGSIYSESIVITAAHCVIGAVPGEFMVVAGTSFRTGGDGVMVPVKEILMHESYDPPTTNYDVAILMLSTPLPLNGYNIRAIDLIDSEPLPGTETAITGWGALVQGGASPHHLFVVKVPVVSREQCNADYEGRITEQMLCAGDRDQGGKDACQGDSGGPLAIRNKLAGIVSWGEGCAQPGYPGIYSNVWNLRDWILEKVNQQNGRKEFFDFL</sequence>
<reference evidence="12" key="1">
    <citation type="submission" date="2017-01" db="EMBL/GenBank/DDBJ databases">
        <title>An insight into the sialome and mialome of the horn fly, Haematobia irritans.</title>
        <authorList>
            <person name="Breijo M."/>
            <person name="Boiani M."/>
            <person name="Ures X."/>
            <person name="Rocha S."/>
            <person name="Sequeira M."/>
            <person name="Ribeiro J.M."/>
        </authorList>
    </citation>
    <scope>NUCLEOTIDE SEQUENCE</scope>
</reference>
<name>A0A1L8ECN5_HAEIR</name>
<proteinExistence type="inferred from homology"/>
<dbReference type="InterPro" id="IPR001314">
    <property type="entry name" value="Peptidase_S1A"/>
</dbReference>
<organism evidence="12">
    <name type="scientific">Haematobia irritans</name>
    <name type="common">Horn fly</name>
    <name type="synonym">Conops irritans</name>
    <dbReference type="NCBI Taxonomy" id="7368"/>
    <lineage>
        <taxon>Eukaryota</taxon>
        <taxon>Metazoa</taxon>
        <taxon>Ecdysozoa</taxon>
        <taxon>Arthropoda</taxon>
        <taxon>Hexapoda</taxon>
        <taxon>Insecta</taxon>
        <taxon>Pterygota</taxon>
        <taxon>Neoptera</taxon>
        <taxon>Endopterygota</taxon>
        <taxon>Diptera</taxon>
        <taxon>Brachycera</taxon>
        <taxon>Muscomorpha</taxon>
        <taxon>Muscoidea</taxon>
        <taxon>Muscidae</taxon>
        <taxon>Haematobia</taxon>
    </lineage>
</organism>
<dbReference type="PROSITE" id="PS00134">
    <property type="entry name" value="TRYPSIN_HIS"/>
    <property type="match status" value="1"/>
</dbReference>
<accession>A0A1L8ECN5</accession>
<dbReference type="InterPro" id="IPR050430">
    <property type="entry name" value="Peptidase_S1"/>
</dbReference>
<dbReference type="PROSITE" id="PS50240">
    <property type="entry name" value="TRYPSIN_DOM"/>
    <property type="match status" value="1"/>
</dbReference>
<evidence type="ECO:0000256" key="4">
    <source>
        <dbReference type="ARBA" id="ARBA00022670"/>
    </source>
</evidence>
<dbReference type="InterPro" id="IPR033116">
    <property type="entry name" value="TRYPSIN_SER"/>
</dbReference>
<dbReference type="PROSITE" id="PS00135">
    <property type="entry name" value="TRYPSIN_SER"/>
    <property type="match status" value="1"/>
</dbReference>
<dbReference type="EMBL" id="GFDG01002476">
    <property type="protein sequence ID" value="JAV16323.1"/>
    <property type="molecule type" value="Transcribed_RNA"/>
</dbReference>
<keyword evidence="3" id="KW-0964">Secreted</keyword>
<keyword evidence="8" id="KW-1015">Disulfide bond</keyword>
<protein>
    <submittedName>
        <fullName evidence="12">Putative trypsin zeta-like protein</fullName>
    </submittedName>
</protein>
<dbReference type="InterPro" id="IPR009003">
    <property type="entry name" value="Peptidase_S1_PA"/>
</dbReference>
<dbReference type="SUPFAM" id="SSF50494">
    <property type="entry name" value="Trypsin-like serine proteases"/>
    <property type="match status" value="1"/>
</dbReference>
<dbReference type="GO" id="GO:0004252">
    <property type="term" value="F:serine-type endopeptidase activity"/>
    <property type="evidence" value="ECO:0007669"/>
    <property type="project" value="InterPro"/>
</dbReference>
<dbReference type="PANTHER" id="PTHR24276">
    <property type="entry name" value="POLYSERASE-RELATED"/>
    <property type="match status" value="1"/>
</dbReference>
<evidence type="ECO:0000259" key="11">
    <source>
        <dbReference type="PROSITE" id="PS50240"/>
    </source>
</evidence>
<dbReference type="AlphaFoldDB" id="A0A1L8ECN5"/>
<keyword evidence="7" id="KW-0865">Zymogen</keyword>
<evidence type="ECO:0000256" key="2">
    <source>
        <dbReference type="ARBA" id="ARBA00007664"/>
    </source>
</evidence>
<dbReference type="PANTHER" id="PTHR24276:SF91">
    <property type="entry name" value="AT26814P-RELATED"/>
    <property type="match status" value="1"/>
</dbReference>
<evidence type="ECO:0000256" key="10">
    <source>
        <dbReference type="SAM" id="SignalP"/>
    </source>
</evidence>
<evidence type="ECO:0000256" key="9">
    <source>
        <dbReference type="RuleBase" id="RU363034"/>
    </source>
</evidence>
<evidence type="ECO:0000313" key="12">
    <source>
        <dbReference type="EMBL" id="JAV16323.1"/>
    </source>
</evidence>
<evidence type="ECO:0000256" key="7">
    <source>
        <dbReference type="ARBA" id="ARBA00023145"/>
    </source>
</evidence>
<evidence type="ECO:0000256" key="1">
    <source>
        <dbReference type="ARBA" id="ARBA00004613"/>
    </source>
</evidence>
<evidence type="ECO:0000256" key="6">
    <source>
        <dbReference type="ARBA" id="ARBA00022825"/>
    </source>
</evidence>
<dbReference type="InterPro" id="IPR001254">
    <property type="entry name" value="Trypsin_dom"/>
</dbReference>
<dbReference type="InterPro" id="IPR018114">
    <property type="entry name" value="TRYPSIN_HIS"/>
</dbReference>
<keyword evidence="5 9" id="KW-0378">Hydrolase</keyword>
<feature type="chain" id="PRO_5012046983" evidence="10">
    <location>
        <begin position="20"/>
        <end position="277"/>
    </location>
</feature>
<comment type="subcellular location">
    <subcellularLocation>
        <location evidence="1">Secreted</location>
    </subcellularLocation>
</comment>
<dbReference type="GO" id="GO:0016485">
    <property type="term" value="P:protein processing"/>
    <property type="evidence" value="ECO:0007669"/>
    <property type="project" value="UniProtKB-ARBA"/>
</dbReference>
<dbReference type="PRINTS" id="PR00722">
    <property type="entry name" value="CHYMOTRYPSIN"/>
</dbReference>
<keyword evidence="6 9" id="KW-0720">Serine protease</keyword>
<keyword evidence="4 9" id="KW-0645">Protease</keyword>
<feature type="domain" description="Peptidase S1" evidence="11">
    <location>
        <begin position="33"/>
        <end position="265"/>
    </location>
</feature>
<dbReference type="SMART" id="SM00020">
    <property type="entry name" value="Tryp_SPc"/>
    <property type="match status" value="1"/>
</dbReference>